<evidence type="ECO:0000256" key="2">
    <source>
        <dbReference type="SAM" id="Phobius"/>
    </source>
</evidence>
<evidence type="ECO:0000313" key="5">
    <source>
        <dbReference type="Proteomes" id="UP000014978"/>
    </source>
</evidence>
<feature type="compositionally biased region" description="Polar residues" evidence="1">
    <location>
        <begin position="279"/>
        <end position="289"/>
    </location>
</feature>
<evidence type="ECO:0000256" key="1">
    <source>
        <dbReference type="SAM" id="MobiDB-lite"/>
    </source>
</evidence>
<dbReference type="VEuPathDB" id="MicrosporidiaDB:SLOPH_1072"/>
<dbReference type="InParanoid" id="S7XRP6"/>
<feature type="transmembrane region" description="Helical" evidence="2">
    <location>
        <begin position="453"/>
        <end position="474"/>
    </location>
</feature>
<organism evidence="4 5">
    <name type="scientific">Spraguea lophii (strain 42_110)</name>
    <name type="common">Microsporidian parasite</name>
    <dbReference type="NCBI Taxonomy" id="1358809"/>
    <lineage>
        <taxon>Eukaryota</taxon>
        <taxon>Fungi</taxon>
        <taxon>Fungi incertae sedis</taxon>
        <taxon>Microsporidia</taxon>
        <taxon>Spragueidae</taxon>
        <taxon>Spraguea</taxon>
    </lineage>
</organism>
<sequence>MKKFSLIKYILLFISVINTNDKHKKVKTIEPNGITENKISNTVNESEKRNTKNFQRGYETISNNTENIERIEQAVDTQSISNKSVIGKNSHVQEDVLDKNELVEENFDDQMNECKKQKGLFKKGKNALCSIVSYALRPLSSISRKLFPSSKEDNQNKEMVICPIKSEEFQLTKNADLGIPIDQIQASENFKEEIYHSISNDAEEDTYHSLSNDVEEDTYYSSPNDLEVKTNICADGNSQIKEKSSFKTSIIPSKYSGCEENKNENTLLDDIQKTCNETENCINPPNQENDQNKDSEQNNKEEKNNIIAKIHNKGMLGYVVDIVMKIISIPFSVCGFLVRKLLYKQDLDDNNKSPGPIPAQDINTPISSPDDACNVALTPPIDKISEENQDADFGFRNYDFESLNGNILKNEEIKNRNKAIKINKKKSLKNRIKNFQKAPNKATVKNDESIKKFIMWISYCVIIIGILVGIFYIGKYVINRI</sequence>
<evidence type="ECO:0000256" key="3">
    <source>
        <dbReference type="SAM" id="SignalP"/>
    </source>
</evidence>
<keyword evidence="3" id="KW-0732">Signal</keyword>
<reference evidence="5" key="1">
    <citation type="journal article" date="2013" name="PLoS Genet.">
        <title>The genome of Spraguea lophii and the basis of host-microsporidian interactions.</title>
        <authorList>
            <person name="Campbell S.E."/>
            <person name="Williams T.A."/>
            <person name="Yousuf A."/>
            <person name="Soanes D.M."/>
            <person name="Paszkiewicz K.H."/>
            <person name="Williams B.A.P."/>
        </authorList>
    </citation>
    <scope>NUCLEOTIDE SEQUENCE [LARGE SCALE GENOMIC DNA]</scope>
    <source>
        <strain evidence="5">42_110</strain>
    </source>
</reference>
<keyword evidence="2" id="KW-0812">Transmembrane</keyword>
<dbReference type="HOGENOM" id="CLU_567628_0_0_1"/>
<keyword evidence="2" id="KW-0472">Membrane</keyword>
<proteinExistence type="predicted"/>
<keyword evidence="2" id="KW-1133">Transmembrane helix</keyword>
<dbReference type="Proteomes" id="UP000014978">
    <property type="component" value="Unassembled WGS sequence"/>
</dbReference>
<comment type="caution">
    <text evidence="4">The sequence shown here is derived from an EMBL/GenBank/DDBJ whole genome shotgun (WGS) entry which is preliminary data.</text>
</comment>
<feature type="signal peptide" evidence="3">
    <location>
        <begin position="1"/>
        <end position="19"/>
    </location>
</feature>
<keyword evidence="5" id="KW-1185">Reference proteome</keyword>
<name>S7XRP6_SPRLO</name>
<feature type="region of interest" description="Disordered" evidence="1">
    <location>
        <begin position="279"/>
        <end position="299"/>
    </location>
</feature>
<protein>
    <submittedName>
        <fullName evidence="4">Uncharacterized protein</fullName>
    </submittedName>
</protein>
<accession>S7XRP6</accession>
<feature type="chain" id="PRO_5004546924" evidence="3">
    <location>
        <begin position="20"/>
        <end position="481"/>
    </location>
</feature>
<dbReference type="AlphaFoldDB" id="S7XRP6"/>
<evidence type="ECO:0000313" key="4">
    <source>
        <dbReference type="EMBL" id="EPR78613.1"/>
    </source>
</evidence>
<feature type="compositionally biased region" description="Basic and acidic residues" evidence="1">
    <location>
        <begin position="290"/>
        <end position="299"/>
    </location>
</feature>
<dbReference type="EMBL" id="ATCN01000666">
    <property type="protein sequence ID" value="EPR78613.1"/>
    <property type="molecule type" value="Genomic_DNA"/>
</dbReference>
<gene>
    <name evidence="4" type="ORF">SLOPH_1072</name>
</gene>